<evidence type="ECO:0000259" key="2">
    <source>
        <dbReference type="Pfam" id="PF23991"/>
    </source>
</evidence>
<feature type="domain" description="DUF7310" evidence="2">
    <location>
        <begin position="7"/>
        <end position="89"/>
    </location>
</feature>
<sequence>MTDRDRLEQRLAAVERVVVDGDVALDELAELASVADAVSTIETRLSEHERRLAELEGAVQSIEGYVGNVEAVNDEVERQSATAVATVDRLERRVEALEVELDDLEGGLLAGEDPAVDTAGSVTGGETETSGETGPESRAGDGEGRQFGTAVDGGDGGDGDDDGGSGNRPAGESPPGSPEQSVAAVLGDGKRSLVDDGIDRPASSANQTAIELAVGEENDRRENGGDAPTGTDDGATGTAPDTATVETTAGSGTATATATATDTATAARANSETDDSPDDDPNGDDTTGLVDSIRSRLS</sequence>
<organism evidence="3 4">
    <name type="scientific">Natrialba asiatica (strain ATCC 700177 / DSM 12278 / JCM 9576 / FERM P-10747 / NBRC 102637 / 172P1)</name>
    <dbReference type="NCBI Taxonomy" id="29540"/>
    <lineage>
        <taxon>Archaea</taxon>
        <taxon>Methanobacteriati</taxon>
        <taxon>Methanobacteriota</taxon>
        <taxon>Stenosarchaea group</taxon>
        <taxon>Halobacteria</taxon>
        <taxon>Halobacteriales</taxon>
        <taxon>Natrialbaceae</taxon>
        <taxon>Natrialba</taxon>
    </lineage>
</organism>
<feature type="compositionally biased region" description="Low complexity" evidence="1">
    <location>
        <begin position="106"/>
        <end position="137"/>
    </location>
</feature>
<feature type="region of interest" description="Disordered" evidence="1">
    <location>
        <begin position="105"/>
        <end position="298"/>
    </location>
</feature>
<dbReference type="InterPro" id="IPR055734">
    <property type="entry name" value="DUF7310"/>
</dbReference>
<dbReference type="Pfam" id="PF23991">
    <property type="entry name" value="DUF7310"/>
    <property type="match status" value="1"/>
</dbReference>
<evidence type="ECO:0000256" key="1">
    <source>
        <dbReference type="SAM" id="MobiDB-lite"/>
    </source>
</evidence>
<dbReference type="SUPFAM" id="SSF57997">
    <property type="entry name" value="Tropomyosin"/>
    <property type="match status" value="1"/>
</dbReference>
<protein>
    <recommendedName>
        <fullName evidence="2">DUF7310 domain-containing protein</fullName>
    </recommendedName>
</protein>
<feature type="compositionally biased region" description="Acidic residues" evidence="1">
    <location>
        <begin position="272"/>
        <end position="283"/>
    </location>
</feature>
<dbReference type="Proteomes" id="UP000011554">
    <property type="component" value="Unassembled WGS sequence"/>
</dbReference>
<keyword evidence="4" id="KW-1185">Reference proteome</keyword>
<reference evidence="3 4" key="1">
    <citation type="journal article" date="2014" name="PLoS Genet.">
        <title>Phylogenetically driven sequencing of extremely halophilic archaea reveals strategies for static and dynamic osmo-response.</title>
        <authorList>
            <person name="Becker E.A."/>
            <person name="Seitzer P.M."/>
            <person name="Tritt A."/>
            <person name="Larsen D."/>
            <person name="Krusor M."/>
            <person name="Yao A.I."/>
            <person name="Wu D."/>
            <person name="Madern D."/>
            <person name="Eisen J.A."/>
            <person name="Darling A.E."/>
            <person name="Facciotti M.T."/>
        </authorList>
    </citation>
    <scope>NUCLEOTIDE SEQUENCE [LARGE SCALE GENOMIC DNA]</scope>
    <source>
        <strain evidence="3 4">DSM 12278</strain>
    </source>
</reference>
<dbReference type="AlphaFoldDB" id="M0B792"/>
<dbReference type="Gene3D" id="1.20.5.340">
    <property type="match status" value="1"/>
</dbReference>
<dbReference type="STRING" id="29540.C481_01335"/>
<gene>
    <name evidence="3" type="ORF">C481_01335</name>
</gene>
<name>M0B792_NATA1</name>
<dbReference type="PATRIC" id="fig|29540.5.peg.280"/>
<feature type="compositionally biased region" description="Low complexity" evidence="1">
    <location>
        <begin position="225"/>
        <end position="270"/>
    </location>
</feature>
<dbReference type="RefSeq" id="WP_006106965.1">
    <property type="nucleotide sequence ID" value="NZ_AOIO01000003.1"/>
</dbReference>
<dbReference type="EMBL" id="AOIO01000003">
    <property type="protein sequence ID" value="ELZ06133.1"/>
    <property type="molecule type" value="Genomic_DNA"/>
</dbReference>
<proteinExistence type="predicted"/>
<dbReference type="eggNOG" id="arCOG07564">
    <property type="taxonomic scope" value="Archaea"/>
</dbReference>
<evidence type="ECO:0000313" key="3">
    <source>
        <dbReference type="EMBL" id="ELZ06133.1"/>
    </source>
</evidence>
<evidence type="ECO:0000313" key="4">
    <source>
        <dbReference type="Proteomes" id="UP000011554"/>
    </source>
</evidence>
<feature type="compositionally biased region" description="Basic and acidic residues" evidence="1">
    <location>
        <begin position="188"/>
        <end position="199"/>
    </location>
</feature>
<accession>M0B792</accession>
<comment type="caution">
    <text evidence="3">The sequence shown here is derived from an EMBL/GenBank/DDBJ whole genome shotgun (WGS) entry which is preliminary data.</text>
</comment>
<dbReference type="OrthoDB" id="206571at2157"/>